<reference evidence="1" key="2">
    <citation type="submission" date="2020-11" db="EMBL/GenBank/DDBJ databases">
        <title>Whole genome sequencing of Colletotrichum sp.</title>
        <authorList>
            <person name="Li H."/>
        </authorList>
    </citation>
    <scope>NUCLEOTIDE SEQUENCE</scope>
    <source>
        <strain evidence="1">CkLH20</strain>
    </source>
</reference>
<dbReference type="OrthoDB" id="2548233at2759"/>
<dbReference type="Proteomes" id="UP000781932">
    <property type="component" value="Unassembled WGS sequence"/>
</dbReference>
<dbReference type="GeneID" id="62160916"/>
<dbReference type="InterPro" id="IPR023213">
    <property type="entry name" value="CAT-like_dom_sf"/>
</dbReference>
<protein>
    <submittedName>
        <fullName evidence="1">Uncharacterized protein</fullName>
    </submittedName>
</protein>
<dbReference type="EMBL" id="JAATWM020000014">
    <property type="protein sequence ID" value="KAF9877423.1"/>
    <property type="molecule type" value="Genomic_DNA"/>
</dbReference>
<dbReference type="Gene3D" id="3.30.559.30">
    <property type="entry name" value="Nonribosomal peptide synthetase, condensation domain"/>
    <property type="match status" value="1"/>
</dbReference>
<name>A0A9P6LL58_9PEZI</name>
<keyword evidence="2" id="KW-1185">Reference proteome</keyword>
<evidence type="ECO:0000313" key="1">
    <source>
        <dbReference type="EMBL" id="KAF9877423.1"/>
    </source>
</evidence>
<organism evidence="1 2">
    <name type="scientific">Colletotrichum karsti</name>
    <dbReference type="NCBI Taxonomy" id="1095194"/>
    <lineage>
        <taxon>Eukaryota</taxon>
        <taxon>Fungi</taxon>
        <taxon>Dikarya</taxon>
        <taxon>Ascomycota</taxon>
        <taxon>Pezizomycotina</taxon>
        <taxon>Sordariomycetes</taxon>
        <taxon>Hypocreomycetidae</taxon>
        <taxon>Glomerellales</taxon>
        <taxon>Glomerellaceae</taxon>
        <taxon>Colletotrichum</taxon>
        <taxon>Colletotrichum boninense species complex</taxon>
    </lineage>
</organism>
<sequence length="520" mass="58410">MVIDYEMLVWRQTTQHEWERDLDETERYWEQVGWLHDINGRRPFEVTGHVSLEIETDSTTTEGAEREVHYAMVQAWCAIRQDHPTIASWVDYNFDSDRFTKKYSAIRNEKERKEWIRSTLVFIDTHSSGVEFANSDPPTPELPTMFVVTRSSVGAESARNTCVRRDLVFRGSHSIIDGTGTLLLLGNFLRHLSQALDRGSDYSLSPPLDGSETANLSPPYRIAAAVPPSPPSDIQERISLMHEQHMYFGKGIGFSRLPQLPLSFRNKTTQVPGKHQRVEIVINQASVAKLLVVCKSLGATVTHVFHAAIPLVLRNRLEKPAEPTRLKHVFDLLINERPFCKDPYSTPAHAVSAYHSGSSRGSTVEIDVPSAASKPSDREGCKEEFLRVLSDVQELYLFVRNDKQQGQLAPHIWAGFLGGLPKPPKKPLPGPPPREFPSASMSSLGQVDAIIPPLLGRIETYRPWVTGDEMSNGYGCFLITHRGELSLAAAYNDAWHEAQDVLGFLEECKCLVFEALDIDD</sequence>
<dbReference type="Gene3D" id="3.30.559.10">
    <property type="entry name" value="Chloramphenicol acetyltransferase-like domain"/>
    <property type="match status" value="1"/>
</dbReference>
<reference evidence="1" key="1">
    <citation type="submission" date="2020-03" db="EMBL/GenBank/DDBJ databases">
        <authorList>
            <person name="He L."/>
        </authorList>
    </citation>
    <scope>NUCLEOTIDE SEQUENCE</scope>
    <source>
        <strain evidence="1">CkLH20</strain>
    </source>
</reference>
<comment type="caution">
    <text evidence="1">The sequence shown here is derived from an EMBL/GenBank/DDBJ whole genome shotgun (WGS) entry which is preliminary data.</text>
</comment>
<dbReference type="AlphaFoldDB" id="A0A9P6LL58"/>
<proteinExistence type="predicted"/>
<dbReference type="RefSeq" id="XP_038746884.1">
    <property type="nucleotide sequence ID" value="XM_038887842.1"/>
</dbReference>
<evidence type="ECO:0000313" key="2">
    <source>
        <dbReference type="Proteomes" id="UP000781932"/>
    </source>
</evidence>
<dbReference type="PANTHER" id="PTHR42034:SF1">
    <property type="entry name" value="CONDENSATION DOMAIN-CONTAINING PROTEIN"/>
    <property type="match status" value="1"/>
</dbReference>
<dbReference type="PANTHER" id="PTHR42034">
    <property type="entry name" value="CHROMOSOME 7, WHOLE GENOME SHOTGUN SEQUENCE-RELATED"/>
    <property type="match status" value="1"/>
</dbReference>
<gene>
    <name evidence="1" type="ORF">CkaCkLH20_05123</name>
</gene>
<accession>A0A9P6LL58</accession>